<comment type="caution">
    <text evidence="1">The sequence shown here is derived from an EMBL/GenBank/DDBJ whole genome shotgun (WGS) entry which is preliminary data.</text>
</comment>
<keyword evidence="2" id="KW-1185">Reference proteome</keyword>
<accession>A0A5J4G2Q8</accession>
<reference evidence="1 2" key="1">
    <citation type="submission" date="2019-08" db="EMBL/GenBank/DDBJ databases">
        <title>Ulvibacter marinistellae sp. nov., isolated from a starfish, Patiria pectinifera.</title>
        <authorList>
            <person name="Kawano K."/>
            <person name="Ushijima N."/>
            <person name="Kihara M."/>
            <person name="Itoh H."/>
        </authorList>
    </citation>
    <scope>NUCLEOTIDE SEQUENCE [LARGE SCALE GENOMIC DNA]</scope>
    <source>
        <strain evidence="1 2">KK4</strain>
    </source>
</reference>
<dbReference type="AlphaFoldDB" id="A0A5J4G2Q8"/>
<organism evidence="1 2">
    <name type="scientific">Patiriisocius marinistellae</name>
    <dbReference type="NCBI Taxonomy" id="2494560"/>
    <lineage>
        <taxon>Bacteria</taxon>
        <taxon>Pseudomonadati</taxon>
        <taxon>Bacteroidota</taxon>
        <taxon>Flavobacteriia</taxon>
        <taxon>Flavobacteriales</taxon>
        <taxon>Flavobacteriaceae</taxon>
        <taxon>Patiriisocius</taxon>
    </lineage>
</organism>
<evidence type="ECO:0000313" key="1">
    <source>
        <dbReference type="EMBL" id="GEQ86915.1"/>
    </source>
</evidence>
<proteinExistence type="predicted"/>
<evidence type="ECO:0000313" key="2">
    <source>
        <dbReference type="Proteomes" id="UP000326994"/>
    </source>
</evidence>
<sequence length="162" mass="19161">MFYISAQEKTINFPHDFFGNYTGTLHIYNDKGNTEYPMEFHLQPTSFEKEYTYTIIYGNGEQRQERLYTLKEKDVEKGIYVVDENNGILLENKVINNKLYTLFEVNDSLLTTFITFEEDHLLFEIIFVQTEKKWKSGGTQEKIPEVFSYPIQVIQQATLLKQ</sequence>
<protein>
    <submittedName>
        <fullName evidence="1">Uncharacterized protein</fullName>
    </submittedName>
</protein>
<name>A0A5J4G2Q8_9FLAO</name>
<dbReference type="EMBL" id="BKCF01000005">
    <property type="protein sequence ID" value="GEQ86915.1"/>
    <property type="molecule type" value="Genomic_DNA"/>
</dbReference>
<dbReference type="Proteomes" id="UP000326994">
    <property type="component" value="Unassembled WGS sequence"/>
</dbReference>
<gene>
    <name evidence="1" type="ORF">ULMS_24230</name>
</gene>